<evidence type="ECO:0000259" key="2">
    <source>
        <dbReference type="Pfam" id="PF14699"/>
    </source>
</evidence>
<feature type="domain" description="Glycogen debranching enzyme central" evidence="4">
    <location>
        <begin position="652"/>
        <end position="886"/>
    </location>
</feature>
<keyword evidence="6" id="KW-1185">Reference proteome</keyword>
<organism evidence="5 6">
    <name type="scientific">Folsomia candida</name>
    <name type="common">Springtail</name>
    <dbReference type="NCBI Taxonomy" id="158441"/>
    <lineage>
        <taxon>Eukaryota</taxon>
        <taxon>Metazoa</taxon>
        <taxon>Ecdysozoa</taxon>
        <taxon>Arthropoda</taxon>
        <taxon>Hexapoda</taxon>
        <taxon>Collembola</taxon>
        <taxon>Entomobryomorpha</taxon>
        <taxon>Isotomoidea</taxon>
        <taxon>Isotomidae</taxon>
        <taxon>Proisotominae</taxon>
        <taxon>Folsomia</taxon>
    </lineage>
</organism>
<name>A0A226E175_FOLCA</name>
<dbReference type="OrthoDB" id="10248904at2759"/>
<evidence type="ECO:0000313" key="5">
    <source>
        <dbReference type="EMBL" id="OXA50784.1"/>
    </source>
</evidence>
<gene>
    <name evidence="5" type="ORF">Fcan01_14209</name>
</gene>
<comment type="caution">
    <text evidence="5">The sequence shown here is derived from an EMBL/GenBank/DDBJ whole genome shotgun (WGS) entry which is preliminary data.</text>
</comment>
<dbReference type="GO" id="GO:0005980">
    <property type="term" value="P:glycogen catabolic process"/>
    <property type="evidence" value="ECO:0007669"/>
    <property type="project" value="InterPro"/>
</dbReference>
<sequence length="1366" mass="153155">MEKTPAKEQPQQIRVIQLEERNTEDVVYRVEKGTILKFRLSTPLHGHAVELFCNHPTSPLEESFARETYHKVDWVVHKENEETFTSLTTLVSGCFQFYVLKDGKKSGRGYFLVDPVLRIGSNDEVLALDSICCQSFFPKSLGPLSEWKGRLEVAHQSGYNMIHFTPVQELGKSNSSYSISNQLALNPIFGNVKFDDVQKVVNDMKQEWGVLSICDVVFNHTANETPWLKTNPESGYNLVNSPHLRPAYLLDSVLSELSRDISQEKYAERGLPSKINSEDHLNVIRALLKDELLPNLKIQEVFLVNVDELVDNFSKLVDAGQKPNLENLDDPDLKIIQDPTYRRFKSTVDLNLAVKMHFWEKYFVNVVALEEHQSIAQAEKLLASEDAHFVLAHNGWVIGDDPLRNFAEAGSNIYLRRELIVWSDSVKLRFGPGPSYCPFLWDVMKKYVETTATVFHGLRLDNCHSTPIHLAEYLLDAARNVRPDLFVVAELFTNSDRTDNIFVNRLGITSLIRGCYNFLRVRRKFSLLGKFLFAEAMSAGDSHEQGRLVYRYGGLPVGTFVQEPVRPMMPSIAHALMMDQTHDNPSPITKRSVYDVLPTAAMVSMAGCATGSNRGLDEFVPHHIHVVHESRFYSSWSSEDSVKAGVVSKKSGIISAKKVLNKLHMKLGQEGFSEVFVDQMDYDIVAVTRHHPTTHARIVLVTYTAFSYPGCDFHRTGNVKDLAFEGVLEDVLFEARLKPSDPGRGNFPTPSAFEKDGTFINAVQGFECVVKENFPVGESKFVKLEGNTIKINPPSSVTEAVVALRELICKDHLKQTIAPMTFNDLNTTLYKCEEEEKNFSGFGLYNIPNFGTFVYAGLQGIHSTLADVRLRNDTGHPICDNLRAGDCFVQNSSPFVKALSLGSVQCCGLSLSGPLPNLSPNLVGPKPSMIKSVDGHEVQDCGSLCAGLPHFSTGYMRNWGRDTFISLPGLLILTGRHADARNHILAYASVLRHGLIPNLLDRGTNSRYNCRDATWFWLQAIKIYVENVPFGEGILKDRVSRMWPNDFGGAVLDHSVEQSLEDVMHETLQRHFEGISFRERNAGNRIDGHMQDEGFNVVAGVDLETGFVYGGNAFNCGTWMDKMGSSDNAGVRGVPATPRDGSAVELVGLSASVLKFLAEIHSAGKYSHSSVQRTDADGKTITWTLSEWNSKIQKNFESKFWIAENPSDRCHDPHENLINRSGIYKDSYRASSRFCDYQLRPNFLIAMAVAPHLFTPSNAIIALGKAKSILLSELGMRTLDPSDWNYDGNYDNSNDSADRKKSDAIRHVRRVISKHWRYVQASPWKGLPELTNLDGAECWGSCRVQAWSMATMLEVIKDLTELEKHS</sequence>
<dbReference type="STRING" id="158441.A0A226E175"/>
<dbReference type="SUPFAM" id="SSF48208">
    <property type="entry name" value="Six-hairpin glycosidases"/>
    <property type="match status" value="1"/>
</dbReference>
<dbReference type="OMA" id="YEEGHVH"/>
<dbReference type="InterPro" id="IPR017853">
    <property type="entry name" value="GH"/>
</dbReference>
<dbReference type="Proteomes" id="UP000198287">
    <property type="component" value="Unassembled WGS sequence"/>
</dbReference>
<dbReference type="Pfam" id="PF14699">
    <property type="entry name" value="hGDE_N"/>
    <property type="match status" value="1"/>
</dbReference>
<feature type="domain" description="Eukaryotic glycogen debranching enzyme N-terminal" evidence="2">
    <location>
        <begin position="37"/>
        <end position="120"/>
    </location>
</feature>
<proteinExistence type="predicted"/>
<dbReference type="Pfam" id="PF14702">
    <property type="entry name" value="hGDE_central"/>
    <property type="match status" value="1"/>
</dbReference>
<dbReference type="GO" id="GO:0004135">
    <property type="term" value="F:amylo-alpha-1,6-glucosidase activity"/>
    <property type="evidence" value="ECO:0007669"/>
    <property type="project" value="InterPro"/>
</dbReference>
<dbReference type="InterPro" id="IPR008928">
    <property type="entry name" value="6-hairpin_glycosidase_sf"/>
</dbReference>
<dbReference type="PANTHER" id="PTHR10569">
    <property type="entry name" value="GLYCOGEN DEBRANCHING ENZYME"/>
    <property type="match status" value="1"/>
</dbReference>
<dbReference type="InterPro" id="IPR032790">
    <property type="entry name" value="GDE_C"/>
</dbReference>
<dbReference type="InterPro" id="IPR032792">
    <property type="entry name" value="AGL_glucanoTrfase"/>
</dbReference>
<dbReference type="GO" id="GO:0004134">
    <property type="term" value="F:4-alpha-glucanotransferase activity"/>
    <property type="evidence" value="ECO:0007669"/>
    <property type="project" value="InterPro"/>
</dbReference>
<accession>A0A226E175</accession>
<dbReference type="Gene3D" id="3.20.20.80">
    <property type="entry name" value="Glycosidases"/>
    <property type="match status" value="2"/>
</dbReference>
<feature type="domain" description="Glycogen debranching enzyme glucanotransferase" evidence="3">
    <location>
        <begin position="125"/>
        <end position="325"/>
    </location>
</feature>
<evidence type="ECO:0000313" key="6">
    <source>
        <dbReference type="Proteomes" id="UP000198287"/>
    </source>
</evidence>
<evidence type="ECO:0000259" key="4">
    <source>
        <dbReference type="Pfam" id="PF14702"/>
    </source>
</evidence>
<dbReference type="InterPro" id="IPR010401">
    <property type="entry name" value="AGL/Gdb1"/>
</dbReference>
<dbReference type="Pfam" id="PF06202">
    <property type="entry name" value="GDE_C"/>
    <property type="match status" value="1"/>
</dbReference>
<evidence type="ECO:0000259" key="1">
    <source>
        <dbReference type="Pfam" id="PF06202"/>
    </source>
</evidence>
<dbReference type="InterPro" id="IPR032788">
    <property type="entry name" value="AGL_central"/>
</dbReference>
<reference evidence="5 6" key="1">
    <citation type="submission" date="2015-12" db="EMBL/GenBank/DDBJ databases">
        <title>The genome of Folsomia candida.</title>
        <authorList>
            <person name="Faddeeva A."/>
            <person name="Derks M.F."/>
            <person name="Anvar Y."/>
            <person name="Smit S."/>
            <person name="Van Straalen N."/>
            <person name="Roelofs D."/>
        </authorList>
    </citation>
    <scope>NUCLEOTIDE SEQUENCE [LARGE SCALE GENOMIC DNA]</scope>
    <source>
        <strain evidence="5 6">VU population</strain>
        <tissue evidence="5">Whole body</tissue>
    </source>
</reference>
<evidence type="ECO:0000259" key="3">
    <source>
        <dbReference type="Pfam" id="PF14701"/>
    </source>
</evidence>
<feature type="domain" description="Glycogen debranching enzyme glucanotransferase" evidence="3">
    <location>
        <begin position="355"/>
        <end position="486"/>
    </location>
</feature>
<dbReference type="FunFam" id="3.20.20.80:FF:000070">
    <property type="entry name" value="GDB1p Glycogen debranching enzyme"/>
    <property type="match status" value="1"/>
</dbReference>
<dbReference type="Pfam" id="PF14701">
    <property type="entry name" value="hDGE_amylase"/>
    <property type="match status" value="2"/>
</dbReference>
<dbReference type="EMBL" id="LNIX01000008">
    <property type="protein sequence ID" value="OXA50784.1"/>
    <property type="molecule type" value="Genomic_DNA"/>
</dbReference>
<dbReference type="PANTHER" id="PTHR10569:SF2">
    <property type="entry name" value="GLYCOGEN DEBRANCHING ENZYME"/>
    <property type="match status" value="1"/>
</dbReference>
<dbReference type="SUPFAM" id="SSF51445">
    <property type="entry name" value="(Trans)glycosidases"/>
    <property type="match status" value="1"/>
</dbReference>
<protein>
    <submittedName>
        <fullName evidence="5">Glycogen debranching enzyme</fullName>
    </submittedName>
</protein>
<feature type="domain" description="Glycogen debranching enzyme C-terminal" evidence="1">
    <location>
        <begin position="936"/>
        <end position="1299"/>
    </location>
</feature>
<dbReference type="InterPro" id="IPR029436">
    <property type="entry name" value="AGL_euk_N"/>
</dbReference>